<gene>
    <name evidence="1" type="ORF">apy_00040</name>
</gene>
<dbReference type="AlphaFoldDB" id="A0A401H7J9"/>
<sequence length="294" mass="33558">MGRRRIEDVLEILESGDLGEIDGVAENAREFYERPEEAEESGVGWSILADWMLRAYKTGGFNSVIVYGKQGAGKSVYAIKVVYDLLRRLGVVPASSNSSIVFKRYMVFSASHFIGKIKNARGARLPAVIWDDAGVHGGSYLFFTDVFLAKALGDLFRVARTRVANIIFTTPSPRDLLKPFRSYDTIIVYVHEMDEVWSRAHIYKMRLLPSGDVRVQKKAMEDFRRRLRTYQDYIKVRDKYVDEAIEALEELMLVKYAERALKRAKLFERAARLGSDRGLGAWFVAQDQGYSQDD</sequence>
<dbReference type="SUPFAM" id="SSF52540">
    <property type="entry name" value="P-loop containing nucleoside triphosphate hydrolases"/>
    <property type="match status" value="1"/>
</dbReference>
<dbReference type="InterPro" id="IPR027417">
    <property type="entry name" value="P-loop_NTPase"/>
</dbReference>
<reference evidence="1 2" key="1">
    <citation type="submission" date="2017-02" db="EMBL/GenBank/DDBJ databases">
        <title>isolation and characterization of a novel temperate virus Aeropyrum globular virus 1 infecting hyperthermophilic archaeon Aeropyrum.</title>
        <authorList>
            <person name="Yumiya M."/>
            <person name="Yoshida T."/>
            <person name="Sako Y."/>
        </authorList>
    </citation>
    <scope>NUCLEOTIDE SEQUENCE [LARGE SCALE GENOMIC DNA]</scope>
    <source>
        <strain evidence="1 2">YK1-12-2013</strain>
    </source>
</reference>
<dbReference type="EMBL" id="BDMD01000001">
    <property type="protein sequence ID" value="GBF08279.1"/>
    <property type="molecule type" value="Genomic_DNA"/>
</dbReference>
<organism evidence="1 2">
    <name type="scientific">Aeropyrum pernix</name>
    <dbReference type="NCBI Taxonomy" id="56636"/>
    <lineage>
        <taxon>Archaea</taxon>
        <taxon>Thermoproteota</taxon>
        <taxon>Thermoprotei</taxon>
        <taxon>Desulfurococcales</taxon>
        <taxon>Desulfurococcaceae</taxon>
        <taxon>Aeropyrum</taxon>
    </lineage>
</organism>
<dbReference type="Proteomes" id="UP000291213">
    <property type="component" value="Unassembled WGS sequence"/>
</dbReference>
<evidence type="ECO:0000313" key="2">
    <source>
        <dbReference type="Proteomes" id="UP000291213"/>
    </source>
</evidence>
<dbReference type="OrthoDB" id="40962at2157"/>
<evidence type="ECO:0000313" key="1">
    <source>
        <dbReference type="EMBL" id="GBF08279.1"/>
    </source>
</evidence>
<accession>A0A401H7J9</accession>
<comment type="caution">
    <text evidence="1">The sequence shown here is derived from an EMBL/GenBank/DDBJ whole genome shotgun (WGS) entry which is preliminary data.</text>
</comment>
<proteinExistence type="predicted"/>
<name>A0A401H7J9_AERPX</name>
<protein>
    <submittedName>
        <fullName evidence="1">Uncharacterized protein</fullName>
    </submittedName>
</protein>
<dbReference type="RefSeq" id="WP_131159367.1">
    <property type="nucleotide sequence ID" value="NZ_BDMD01000001.1"/>
</dbReference>